<feature type="domain" description="Reverse transcriptase zinc-binding" evidence="1">
    <location>
        <begin position="7"/>
        <end position="73"/>
    </location>
</feature>
<reference evidence="2 3" key="1">
    <citation type="submission" date="2020-06" db="EMBL/GenBank/DDBJ databases">
        <title>Transcriptomic and genomic resources for Thalictrum thalictroides and T. hernandezii: Facilitating candidate gene discovery in an emerging model plant lineage.</title>
        <authorList>
            <person name="Arias T."/>
            <person name="Riano-Pachon D.M."/>
            <person name="Di Stilio V.S."/>
        </authorList>
    </citation>
    <scope>NUCLEOTIDE SEQUENCE [LARGE SCALE GENOMIC DNA]</scope>
    <source>
        <strain evidence="3">cv. WT478/WT964</strain>
        <tissue evidence="2">Leaves</tissue>
    </source>
</reference>
<evidence type="ECO:0000313" key="3">
    <source>
        <dbReference type="Proteomes" id="UP000554482"/>
    </source>
</evidence>
<name>A0A7J6WQ16_THATH</name>
<evidence type="ECO:0000313" key="2">
    <source>
        <dbReference type="EMBL" id="KAF5198222.1"/>
    </source>
</evidence>
<dbReference type="Pfam" id="PF13966">
    <property type="entry name" value="zf-RVT"/>
    <property type="match status" value="1"/>
</dbReference>
<proteinExistence type="predicted"/>
<gene>
    <name evidence="2" type="ORF">FRX31_012191</name>
</gene>
<protein>
    <recommendedName>
        <fullName evidence="1">Reverse transcriptase zinc-binding domain-containing protein</fullName>
    </recommendedName>
</protein>
<dbReference type="InterPro" id="IPR026960">
    <property type="entry name" value="RVT-Znf"/>
</dbReference>
<comment type="caution">
    <text evidence="2">The sequence shown here is derived from an EMBL/GenBank/DDBJ whole genome shotgun (WGS) entry which is preliminary data.</text>
</comment>
<dbReference type="OrthoDB" id="696485at2759"/>
<evidence type="ECO:0000259" key="1">
    <source>
        <dbReference type="Pfam" id="PF13966"/>
    </source>
</evidence>
<dbReference type="Proteomes" id="UP000554482">
    <property type="component" value="Unassembled WGS sequence"/>
</dbReference>
<dbReference type="EMBL" id="JABWDY010013547">
    <property type="protein sequence ID" value="KAF5198222.1"/>
    <property type="molecule type" value="Genomic_DNA"/>
</dbReference>
<accession>A0A7J6WQ16</accession>
<organism evidence="2 3">
    <name type="scientific">Thalictrum thalictroides</name>
    <name type="common">Rue-anemone</name>
    <name type="synonym">Anemone thalictroides</name>
    <dbReference type="NCBI Taxonomy" id="46969"/>
    <lineage>
        <taxon>Eukaryota</taxon>
        <taxon>Viridiplantae</taxon>
        <taxon>Streptophyta</taxon>
        <taxon>Embryophyta</taxon>
        <taxon>Tracheophyta</taxon>
        <taxon>Spermatophyta</taxon>
        <taxon>Magnoliopsida</taxon>
        <taxon>Ranunculales</taxon>
        <taxon>Ranunculaceae</taxon>
        <taxon>Thalictroideae</taxon>
        <taxon>Thalictrum</taxon>
    </lineage>
</organism>
<keyword evidence="3" id="KW-1185">Reference proteome</keyword>
<sequence length="184" mass="21468">MPLEAFPYKLAWEASIPTNVNFFIWSLLWKRILTIDNLNARGMTLHNVCVLCGSSEENINHLFLSCSASLLVWKRLTEHIPRMGTIMVWDDPKSFLLNWPKLNNRGLAEAVWCILPYAIFWVLWKVCNETIFENGSFELEKVRKRVICTIWEWLDIIGKSVDVKKGQTLAILMLNWKNLVADSW</sequence>
<dbReference type="AlphaFoldDB" id="A0A7J6WQ16"/>